<dbReference type="STRING" id="1882483.A0A317XJF8"/>
<accession>A0A317XJF8</accession>
<dbReference type="SUPFAM" id="SSF56784">
    <property type="entry name" value="HAD-like"/>
    <property type="match status" value="1"/>
</dbReference>
<proteinExistence type="predicted"/>
<evidence type="ECO:0000256" key="1">
    <source>
        <dbReference type="SAM" id="MobiDB-lite"/>
    </source>
</evidence>
<evidence type="ECO:0000313" key="3">
    <source>
        <dbReference type="Proteomes" id="UP000246740"/>
    </source>
</evidence>
<dbReference type="SFLD" id="SFLDS00003">
    <property type="entry name" value="Haloacid_Dehalogenase"/>
    <property type="match status" value="1"/>
</dbReference>
<protein>
    <submittedName>
        <fullName evidence="2">HAD-like protein</fullName>
    </submittedName>
</protein>
<dbReference type="InterPro" id="IPR023214">
    <property type="entry name" value="HAD_sf"/>
</dbReference>
<sequence length="309" mass="34700">MTVNSARVPIRLVLFDAFDTLVRPTTAPHLQYAEAARQHGLEVDDQDVKSAFRQAFKETSRQHPNYGLETSIASPDQWWDLVIRRTFSPEFHPRLYKVDSSSSRARIEDRIAPLSQSLVERFGTSKAYTLFDDVIPTLQSLSSSPDTNAANTHLRLGLATNSDSRILSVLKGFGLDQFLDLTPSDNPGLGPTLSYFEKVAKPDPRFFAAAIGRNPPSSRAGSDETKTTEPLRPENVLYVGDQLYEDFWGATDAGLQALWLHRPSNSESNQPYQDATANHNNSEDQEFARQRTIQSLTEVVDYVRRSNRL</sequence>
<feature type="region of interest" description="Disordered" evidence="1">
    <location>
        <begin position="209"/>
        <end position="229"/>
    </location>
</feature>
<evidence type="ECO:0000313" key="2">
    <source>
        <dbReference type="EMBL" id="PWY98446.1"/>
    </source>
</evidence>
<feature type="compositionally biased region" description="Polar residues" evidence="1">
    <location>
        <begin position="265"/>
        <end position="280"/>
    </location>
</feature>
<dbReference type="InterPro" id="IPR036412">
    <property type="entry name" value="HAD-like_sf"/>
</dbReference>
<dbReference type="Proteomes" id="UP000246740">
    <property type="component" value="Unassembled WGS sequence"/>
</dbReference>
<dbReference type="EMBL" id="KZ819198">
    <property type="protein sequence ID" value="PWY98446.1"/>
    <property type="molecule type" value="Genomic_DNA"/>
</dbReference>
<reference evidence="2 3" key="1">
    <citation type="journal article" date="2018" name="Mol. Biol. Evol.">
        <title>Broad Genomic Sampling Reveals a Smut Pathogenic Ancestry of the Fungal Clade Ustilaginomycotina.</title>
        <authorList>
            <person name="Kijpornyongpan T."/>
            <person name="Mondo S.J."/>
            <person name="Barry K."/>
            <person name="Sandor L."/>
            <person name="Lee J."/>
            <person name="Lipzen A."/>
            <person name="Pangilinan J."/>
            <person name="LaButti K."/>
            <person name="Hainaut M."/>
            <person name="Henrissat B."/>
            <person name="Grigoriev I.V."/>
            <person name="Spatafora J.W."/>
            <person name="Aime M.C."/>
        </authorList>
    </citation>
    <scope>NUCLEOTIDE SEQUENCE [LARGE SCALE GENOMIC DNA]</scope>
    <source>
        <strain evidence="2 3">MCA 3645</strain>
    </source>
</reference>
<feature type="region of interest" description="Disordered" evidence="1">
    <location>
        <begin position="265"/>
        <end position="285"/>
    </location>
</feature>
<name>A0A317XJF8_9BASI</name>
<dbReference type="PANTHER" id="PTHR46191">
    <property type="match status" value="1"/>
</dbReference>
<dbReference type="FunCoup" id="A0A317XJF8">
    <property type="interactions" value="162"/>
</dbReference>
<dbReference type="InterPro" id="IPR044924">
    <property type="entry name" value="HAD-SF_hydro_IA_REG-2-like_cap"/>
</dbReference>
<gene>
    <name evidence="2" type="ORF">BCV70DRAFT_164808</name>
</gene>
<dbReference type="SFLD" id="SFLDG01129">
    <property type="entry name" value="C1.5:_HAD__Beta-PGM__Phosphata"/>
    <property type="match status" value="1"/>
</dbReference>
<dbReference type="AlphaFoldDB" id="A0A317XJF8"/>
<dbReference type="OrthoDB" id="444127at2759"/>
<dbReference type="PANTHER" id="PTHR46191:SF2">
    <property type="entry name" value="HALOACID DEHALOGENASE-LIKE HYDROLASE DOMAIN-CONTAINING PROTEIN 3"/>
    <property type="match status" value="1"/>
</dbReference>
<organism evidence="2 3">
    <name type="scientific">Testicularia cyperi</name>
    <dbReference type="NCBI Taxonomy" id="1882483"/>
    <lineage>
        <taxon>Eukaryota</taxon>
        <taxon>Fungi</taxon>
        <taxon>Dikarya</taxon>
        <taxon>Basidiomycota</taxon>
        <taxon>Ustilaginomycotina</taxon>
        <taxon>Ustilaginomycetes</taxon>
        <taxon>Ustilaginales</taxon>
        <taxon>Anthracoideaceae</taxon>
        <taxon>Testicularia</taxon>
    </lineage>
</organism>
<dbReference type="Gene3D" id="1.10.150.720">
    <property type="entry name" value="Haloacid dehalogenase-like hydrolase"/>
    <property type="match status" value="1"/>
</dbReference>
<dbReference type="InParanoid" id="A0A317XJF8"/>
<dbReference type="Gene3D" id="3.40.50.1000">
    <property type="entry name" value="HAD superfamily/HAD-like"/>
    <property type="match status" value="1"/>
</dbReference>
<dbReference type="Pfam" id="PF00702">
    <property type="entry name" value="Hydrolase"/>
    <property type="match status" value="1"/>
</dbReference>
<keyword evidence="3" id="KW-1185">Reference proteome</keyword>
<dbReference type="InterPro" id="IPR051828">
    <property type="entry name" value="HAD-like_hydrolase_domain"/>
</dbReference>
<dbReference type="GO" id="GO:0005634">
    <property type="term" value="C:nucleus"/>
    <property type="evidence" value="ECO:0007669"/>
    <property type="project" value="TreeGrafter"/>
</dbReference>